<evidence type="ECO:0000259" key="1">
    <source>
        <dbReference type="Pfam" id="PF08370"/>
    </source>
</evidence>
<feature type="domain" description="Plant PDR ABC transporter associated" evidence="1">
    <location>
        <begin position="12"/>
        <end position="41"/>
    </location>
</feature>
<reference evidence="2" key="1">
    <citation type="submission" date="2018-02" db="EMBL/GenBank/DDBJ databases">
        <title>Rhizophora mucronata_Transcriptome.</title>
        <authorList>
            <person name="Meera S.P."/>
            <person name="Sreeshan A."/>
            <person name="Augustine A."/>
        </authorList>
    </citation>
    <scope>NUCLEOTIDE SEQUENCE</scope>
    <source>
        <tissue evidence="2">Leaf</tissue>
    </source>
</reference>
<evidence type="ECO:0000313" key="2">
    <source>
        <dbReference type="EMBL" id="MBX35252.1"/>
    </source>
</evidence>
<organism evidence="2">
    <name type="scientific">Rhizophora mucronata</name>
    <name type="common">Asiatic mangrove</name>
    <dbReference type="NCBI Taxonomy" id="61149"/>
    <lineage>
        <taxon>Eukaryota</taxon>
        <taxon>Viridiplantae</taxon>
        <taxon>Streptophyta</taxon>
        <taxon>Embryophyta</taxon>
        <taxon>Tracheophyta</taxon>
        <taxon>Spermatophyta</taxon>
        <taxon>Magnoliopsida</taxon>
        <taxon>eudicotyledons</taxon>
        <taxon>Gunneridae</taxon>
        <taxon>Pentapetalae</taxon>
        <taxon>rosids</taxon>
        <taxon>fabids</taxon>
        <taxon>Malpighiales</taxon>
        <taxon>Rhizophoraceae</taxon>
        <taxon>Rhizophora</taxon>
    </lineage>
</organism>
<dbReference type="Pfam" id="PF08370">
    <property type="entry name" value="PDR_assoc"/>
    <property type="match status" value="1"/>
</dbReference>
<proteinExistence type="predicted"/>
<dbReference type="EMBL" id="GGEC01054768">
    <property type="protein sequence ID" value="MBX35252.1"/>
    <property type="molecule type" value="Transcribed_RNA"/>
</dbReference>
<name>A0A2P2MYE8_RHIMU</name>
<protein>
    <recommendedName>
        <fullName evidence="1">Plant PDR ABC transporter associated domain-containing protein</fullName>
    </recommendedName>
</protein>
<dbReference type="InterPro" id="IPR013581">
    <property type="entry name" value="PDR_assoc"/>
</dbReference>
<dbReference type="AlphaFoldDB" id="A0A2P2MYE8"/>
<accession>A0A2P2MYE8</accession>
<sequence>MFYILVALQVPDNPSSSGIAVLKSFDIFADKDWFWIGAAALYPLRSSSMFYSTLLSCT</sequence>